<reference evidence="3 4" key="1">
    <citation type="submission" date="2019-02" db="EMBL/GenBank/DDBJ databases">
        <title>Deep-cultivation of Planctomycetes and their phenomic and genomic characterization uncovers novel biology.</title>
        <authorList>
            <person name="Wiegand S."/>
            <person name="Jogler M."/>
            <person name="Boedeker C."/>
            <person name="Pinto D."/>
            <person name="Vollmers J."/>
            <person name="Rivas-Marin E."/>
            <person name="Kohn T."/>
            <person name="Peeters S.H."/>
            <person name="Heuer A."/>
            <person name="Rast P."/>
            <person name="Oberbeckmann S."/>
            <person name="Bunk B."/>
            <person name="Jeske O."/>
            <person name="Meyerdierks A."/>
            <person name="Storesund J.E."/>
            <person name="Kallscheuer N."/>
            <person name="Luecker S."/>
            <person name="Lage O.M."/>
            <person name="Pohl T."/>
            <person name="Merkel B.J."/>
            <person name="Hornburger P."/>
            <person name="Mueller R.-W."/>
            <person name="Bruemmer F."/>
            <person name="Labrenz M."/>
            <person name="Spormann A.M."/>
            <person name="Op den Camp H."/>
            <person name="Overmann J."/>
            <person name="Amann R."/>
            <person name="Jetten M.S.M."/>
            <person name="Mascher T."/>
            <person name="Medema M.H."/>
            <person name="Devos D.P."/>
            <person name="Kaster A.-K."/>
            <person name="Ovreas L."/>
            <person name="Rohde M."/>
            <person name="Galperin M.Y."/>
            <person name="Jogler C."/>
        </authorList>
    </citation>
    <scope>NUCLEOTIDE SEQUENCE [LARGE SCALE GENOMIC DNA]</scope>
    <source>
        <strain evidence="3 4">HG66A1</strain>
    </source>
</reference>
<accession>A0A517PLE4</accession>
<dbReference type="RefSeq" id="WP_145182672.1">
    <property type="nucleotide sequence ID" value="NZ_CP036266.1"/>
</dbReference>
<evidence type="ECO:0000259" key="2">
    <source>
        <dbReference type="Pfam" id="PF07596"/>
    </source>
</evidence>
<dbReference type="Pfam" id="PF07963">
    <property type="entry name" value="N_methyl"/>
    <property type="match status" value="1"/>
</dbReference>
<dbReference type="NCBIfam" id="TIGR02532">
    <property type="entry name" value="IV_pilin_GFxxxE"/>
    <property type="match status" value="1"/>
</dbReference>
<dbReference type="Proteomes" id="UP000320421">
    <property type="component" value="Chromosome"/>
</dbReference>
<dbReference type="PROSITE" id="PS00409">
    <property type="entry name" value="PROKAR_NTER_METHYL"/>
    <property type="match status" value="1"/>
</dbReference>
<feature type="transmembrane region" description="Helical" evidence="1">
    <location>
        <begin position="12"/>
        <end position="36"/>
    </location>
</feature>
<dbReference type="OrthoDB" id="212259at2"/>
<organism evidence="3 4">
    <name type="scientific">Gimesia chilikensis</name>
    <dbReference type="NCBI Taxonomy" id="2605989"/>
    <lineage>
        <taxon>Bacteria</taxon>
        <taxon>Pseudomonadati</taxon>
        <taxon>Planctomycetota</taxon>
        <taxon>Planctomycetia</taxon>
        <taxon>Planctomycetales</taxon>
        <taxon>Planctomycetaceae</taxon>
        <taxon>Gimesia</taxon>
    </lineage>
</organism>
<dbReference type="InterPro" id="IPR012902">
    <property type="entry name" value="N_methyl_site"/>
</dbReference>
<dbReference type="SUPFAM" id="SSF54523">
    <property type="entry name" value="Pili subunits"/>
    <property type="match status" value="1"/>
</dbReference>
<sequence length="322" mass="35470">MSCSQSNRARRGFTLIELLVVIAIIAILIALLLPAVQQAREAARRTQCKNNLKQIGLALHNYAGTHQIFPLETYYGQRADGSFHYNSWIPQTLSYFDQASLGNIYNHDYSFWDTENQDAIETKLTLFECPSTPGGTQMTPELRMRLSSGWTIDANRGAFTSDYAGQRGIHSNSHQVYVPGAAADSNLGIFGGGGSGKRFRDIVDGTSNTIIVHESAGRSQWIYKDRTSGTFVTNNPEFGGWFDYWAGPCAGWMYGFEDDGVTRYGPNFINSTNKWANPLSFHTGGVQVALADGSVRFLSENMSNLTFIALCTYGGGEVVGEF</sequence>
<dbReference type="NCBIfam" id="TIGR04294">
    <property type="entry name" value="pre_pil_HX9DG"/>
    <property type="match status" value="1"/>
</dbReference>
<dbReference type="AlphaFoldDB" id="A0A517PLE4"/>
<feature type="domain" description="DUF1559" evidence="2">
    <location>
        <begin position="37"/>
        <end position="301"/>
    </location>
</feature>
<dbReference type="InterPro" id="IPR027558">
    <property type="entry name" value="Pre_pil_HX9DG_C"/>
</dbReference>
<dbReference type="Pfam" id="PF07596">
    <property type="entry name" value="SBP_bac_10"/>
    <property type="match status" value="1"/>
</dbReference>
<keyword evidence="1" id="KW-0472">Membrane</keyword>
<dbReference type="PANTHER" id="PTHR30093:SF2">
    <property type="entry name" value="TYPE II SECRETION SYSTEM PROTEIN H"/>
    <property type="match status" value="1"/>
</dbReference>
<keyword evidence="1" id="KW-0812">Transmembrane</keyword>
<keyword evidence="4" id="KW-1185">Reference proteome</keyword>
<name>A0A517PLE4_9PLAN</name>
<protein>
    <submittedName>
        <fullName evidence="3">Type II secretion system protein G</fullName>
    </submittedName>
</protein>
<evidence type="ECO:0000313" key="4">
    <source>
        <dbReference type="Proteomes" id="UP000320421"/>
    </source>
</evidence>
<dbReference type="EMBL" id="CP036266">
    <property type="protein sequence ID" value="QDT20189.1"/>
    <property type="molecule type" value="Genomic_DNA"/>
</dbReference>
<gene>
    <name evidence="3" type="primary">xcpT_22</name>
    <name evidence="3" type="ORF">HG66A1_19740</name>
</gene>
<proteinExistence type="predicted"/>
<dbReference type="PANTHER" id="PTHR30093">
    <property type="entry name" value="GENERAL SECRETION PATHWAY PROTEIN G"/>
    <property type="match status" value="1"/>
</dbReference>
<dbReference type="Gene3D" id="3.30.700.10">
    <property type="entry name" value="Glycoprotein, Type 4 Pilin"/>
    <property type="match status" value="1"/>
</dbReference>
<evidence type="ECO:0000313" key="3">
    <source>
        <dbReference type="EMBL" id="QDT20189.1"/>
    </source>
</evidence>
<dbReference type="InterPro" id="IPR045584">
    <property type="entry name" value="Pilin-like"/>
</dbReference>
<keyword evidence="1" id="KW-1133">Transmembrane helix</keyword>
<evidence type="ECO:0000256" key="1">
    <source>
        <dbReference type="SAM" id="Phobius"/>
    </source>
</evidence>
<dbReference type="InterPro" id="IPR011453">
    <property type="entry name" value="DUF1559"/>
</dbReference>